<dbReference type="EMBL" id="VDMN01000005">
    <property type="protein sequence ID" value="TNM61650.1"/>
    <property type="molecule type" value="Genomic_DNA"/>
</dbReference>
<dbReference type="PANTHER" id="PTHR43362:SF1">
    <property type="entry name" value="MANNITOL DEHYDROGENASE 2-RELATED"/>
    <property type="match status" value="1"/>
</dbReference>
<dbReference type="PRINTS" id="PR00084">
    <property type="entry name" value="MTLDHDRGNASE"/>
</dbReference>
<evidence type="ECO:0000256" key="1">
    <source>
        <dbReference type="ARBA" id="ARBA00023002"/>
    </source>
</evidence>
<dbReference type="PROSITE" id="PS00974">
    <property type="entry name" value="MANNITOL_DHGENASE"/>
    <property type="match status" value="1"/>
</dbReference>
<dbReference type="InterPro" id="IPR023027">
    <property type="entry name" value="Mannitol_DH_CS"/>
</dbReference>
<dbReference type="Proteomes" id="UP000311605">
    <property type="component" value="Unassembled WGS sequence"/>
</dbReference>
<gene>
    <name evidence="5" type="ORF">FHP24_20530</name>
</gene>
<keyword evidence="1" id="KW-0560">Oxidoreductase</keyword>
<dbReference type="Gene3D" id="3.40.50.720">
    <property type="entry name" value="NAD(P)-binding Rossmann-like Domain"/>
    <property type="match status" value="1"/>
</dbReference>
<proteinExistence type="predicted"/>
<evidence type="ECO:0000313" key="6">
    <source>
        <dbReference type="Proteomes" id="UP000311605"/>
    </source>
</evidence>
<name>A0A5C4XG87_9HYPH</name>
<dbReference type="InterPro" id="IPR036291">
    <property type="entry name" value="NAD(P)-bd_dom_sf"/>
</dbReference>
<dbReference type="GO" id="GO:0016616">
    <property type="term" value="F:oxidoreductase activity, acting on the CH-OH group of donors, NAD or NADP as acceptor"/>
    <property type="evidence" value="ECO:0007669"/>
    <property type="project" value="TreeGrafter"/>
</dbReference>
<keyword evidence="6" id="KW-1185">Reference proteome</keyword>
<comment type="caution">
    <text evidence="5">The sequence shown here is derived from an EMBL/GenBank/DDBJ whole genome shotgun (WGS) entry which is preliminary data.</text>
</comment>
<feature type="domain" description="Mannitol dehydrogenase C-terminal" evidence="4">
    <location>
        <begin position="294"/>
        <end position="486"/>
    </location>
</feature>
<dbReference type="OrthoDB" id="271711at2"/>
<dbReference type="InterPro" id="IPR013328">
    <property type="entry name" value="6PGD_dom2"/>
</dbReference>
<feature type="domain" description="Mannitol dehydrogenase N-terminal" evidence="3">
    <location>
        <begin position="39"/>
        <end position="286"/>
    </location>
</feature>
<evidence type="ECO:0000313" key="5">
    <source>
        <dbReference type="EMBL" id="TNM61650.1"/>
    </source>
</evidence>
<dbReference type="InterPro" id="IPR008927">
    <property type="entry name" value="6-PGluconate_DH-like_C_sf"/>
</dbReference>
<dbReference type="InterPro" id="IPR050988">
    <property type="entry name" value="Mannitol_DH/Oxidoreductase"/>
</dbReference>
<dbReference type="Pfam" id="PF08125">
    <property type="entry name" value="Mannitol_dh_C"/>
    <property type="match status" value="1"/>
</dbReference>
<dbReference type="GO" id="GO:0019594">
    <property type="term" value="P:mannitol metabolic process"/>
    <property type="evidence" value="ECO:0007669"/>
    <property type="project" value="InterPro"/>
</dbReference>
<dbReference type="Pfam" id="PF01232">
    <property type="entry name" value="Mannitol_dh"/>
    <property type="match status" value="1"/>
</dbReference>
<dbReference type="SUPFAM" id="SSF48179">
    <property type="entry name" value="6-phosphogluconate dehydrogenase C-terminal domain-like"/>
    <property type="match status" value="1"/>
</dbReference>
<organism evidence="5 6">
    <name type="scientific">Aliirhizobium smilacinae</name>
    <dbReference type="NCBI Taxonomy" id="1395944"/>
    <lineage>
        <taxon>Bacteria</taxon>
        <taxon>Pseudomonadati</taxon>
        <taxon>Pseudomonadota</taxon>
        <taxon>Alphaproteobacteria</taxon>
        <taxon>Hyphomicrobiales</taxon>
        <taxon>Rhizobiaceae</taxon>
        <taxon>Aliirhizobium</taxon>
    </lineage>
</organism>
<dbReference type="SUPFAM" id="SSF51735">
    <property type="entry name" value="NAD(P)-binding Rossmann-fold domains"/>
    <property type="match status" value="1"/>
</dbReference>
<evidence type="ECO:0000259" key="3">
    <source>
        <dbReference type="Pfam" id="PF01232"/>
    </source>
</evidence>
<evidence type="ECO:0000256" key="2">
    <source>
        <dbReference type="ARBA" id="ARBA00023027"/>
    </source>
</evidence>
<sequence>METHLKNSVLAKRLDSAQISKLPPAVQRPSYDRDAVSPGIVHIGLGAFCRAHLAVYTDDVLENGAKDWGIVGVDTMSPAIRNALKPQDCFYTLLARDDGEDKLRVIGSMLDVMITSDQRREIFDLLIDPKIRIVTLTVTEKGYCQDAATGSLDEKHLAIIADLANPTTPNSIPGFLTEAIRLRRQAGQPAFTVLVCDNLAQNGTKVRDIVARFATLRDAELGRFILDNVSFPCTMVDRITPATQDADRAIVAADLGVEDAWPVVTEPFRQWVIEDRFPLGRPDWEKVGAIMVDDVHPFEMMKLRCLNGAHSMLAYLSVVAGIEAISDAMADADLPKIIRLLWDEDLIPSLPVVPGTNVEAYTRELETRFQNKGVRHLTLQISSDGSQKLPPRLLEAARELYAAGTEPKVIPLTIAAWMRFLSGRNERGQDYKIADPYAERLATLAANAGDDPELLADSLFAVRDIFGEDLPANQHFRTAVIGHLSSLMAQGTAKTLKTFLAGNKGPASTNTNIR</sequence>
<accession>A0A5C4XG87</accession>
<dbReference type="Gene3D" id="1.10.1040.10">
    <property type="entry name" value="N-(1-d-carboxylethyl)-l-norvaline Dehydrogenase, domain 2"/>
    <property type="match status" value="1"/>
</dbReference>
<protein>
    <submittedName>
        <fullName evidence="5">Mannitol dehydrogenase family protein</fullName>
    </submittedName>
</protein>
<dbReference type="InterPro" id="IPR013118">
    <property type="entry name" value="Mannitol_DH_C"/>
</dbReference>
<keyword evidence="2" id="KW-0520">NAD</keyword>
<reference evidence="5 6" key="1">
    <citation type="submission" date="2019-06" db="EMBL/GenBank/DDBJ databases">
        <title>The draft genome of Rhizobium smilacinae PTYR-5.</title>
        <authorList>
            <person name="Liu L."/>
            <person name="Li L."/>
            <person name="Zhang X."/>
        </authorList>
    </citation>
    <scope>NUCLEOTIDE SEQUENCE [LARGE SCALE GENOMIC DNA]</scope>
    <source>
        <strain evidence="5 6">PTYR-5</strain>
    </source>
</reference>
<dbReference type="InterPro" id="IPR013131">
    <property type="entry name" value="Mannitol_DH_N"/>
</dbReference>
<dbReference type="PANTHER" id="PTHR43362">
    <property type="entry name" value="MANNITOL DEHYDROGENASE DSF1-RELATED"/>
    <property type="match status" value="1"/>
</dbReference>
<dbReference type="AlphaFoldDB" id="A0A5C4XG87"/>
<evidence type="ECO:0000259" key="4">
    <source>
        <dbReference type="Pfam" id="PF08125"/>
    </source>
</evidence>
<dbReference type="InterPro" id="IPR000669">
    <property type="entry name" value="Mannitol_DH"/>
</dbReference>